<comment type="caution">
    <text evidence="2">The sequence shown here is derived from an EMBL/GenBank/DDBJ whole genome shotgun (WGS) entry which is preliminary data.</text>
</comment>
<name>A0A938WPF5_9BACT</name>
<feature type="transmembrane region" description="Helical" evidence="1">
    <location>
        <begin position="7"/>
        <end position="29"/>
    </location>
</feature>
<gene>
    <name evidence="2" type="ORF">H6B30_13435</name>
</gene>
<keyword evidence="1" id="KW-0472">Membrane</keyword>
<dbReference type="RefSeq" id="WP_205111445.1">
    <property type="nucleotide sequence ID" value="NZ_JACJJL010000028.1"/>
</dbReference>
<dbReference type="Proteomes" id="UP000764045">
    <property type="component" value="Unassembled WGS sequence"/>
</dbReference>
<feature type="transmembrane region" description="Helical" evidence="1">
    <location>
        <begin position="116"/>
        <end position="134"/>
    </location>
</feature>
<keyword evidence="1" id="KW-1133">Transmembrane helix</keyword>
<dbReference type="Pfam" id="PF14126">
    <property type="entry name" value="DUF4293"/>
    <property type="match status" value="1"/>
</dbReference>
<organism evidence="2 3">
    <name type="scientific">Marseilla massiliensis</name>
    <dbReference type="NCBI Taxonomy" id="1841864"/>
    <lineage>
        <taxon>Bacteria</taxon>
        <taxon>Pseudomonadati</taxon>
        <taxon>Bacteroidota</taxon>
        <taxon>Bacteroidia</taxon>
        <taxon>Bacteroidales</taxon>
        <taxon>Prevotellaceae</taxon>
        <taxon>Marseilla</taxon>
    </lineage>
</organism>
<evidence type="ECO:0000313" key="3">
    <source>
        <dbReference type="Proteomes" id="UP000764045"/>
    </source>
</evidence>
<proteinExistence type="predicted"/>
<accession>A0A938WPF5</accession>
<feature type="transmembrane region" description="Helical" evidence="1">
    <location>
        <begin position="49"/>
        <end position="72"/>
    </location>
</feature>
<evidence type="ECO:0000313" key="2">
    <source>
        <dbReference type="EMBL" id="MBM6662737.1"/>
    </source>
</evidence>
<evidence type="ECO:0000256" key="1">
    <source>
        <dbReference type="SAM" id="Phobius"/>
    </source>
</evidence>
<dbReference type="EMBL" id="JACJJL010000028">
    <property type="protein sequence ID" value="MBM6662737.1"/>
    <property type="molecule type" value="Genomic_DNA"/>
</dbReference>
<keyword evidence="1" id="KW-0812">Transmembrane</keyword>
<reference evidence="2 3" key="1">
    <citation type="journal article" date="2021" name="Sci. Rep.">
        <title>The distribution of antibiotic resistance genes in chicken gut microbiota commensals.</title>
        <authorList>
            <person name="Juricova H."/>
            <person name="Matiasovicova J."/>
            <person name="Kubasova T."/>
            <person name="Cejkova D."/>
            <person name="Rychlik I."/>
        </authorList>
    </citation>
    <scope>NUCLEOTIDE SEQUENCE [LARGE SCALE GENOMIC DNA]</scope>
    <source>
        <strain evidence="2 3">An819</strain>
    </source>
</reference>
<keyword evidence="3" id="KW-1185">Reference proteome</keyword>
<dbReference type="InterPro" id="IPR025635">
    <property type="entry name" value="DUF4293"/>
</dbReference>
<dbReference type="AlphaFoldDB" id="A0A938WPF5"/>
<sequence>MIQRIQTIYLLVAVVLSVVCLCMQIGTFTEGGVAVYSEYNLWVTGPTGVRQFVTWPLFAVLLLSAAIGLYAIFMYANRLLQARFCMFAMLLVVGWYILYVVYGGVLKPGDGSAEFAPTWAGACPLVASVFYFLARRAIMADERLVRAADRIR</sequence>
<protein>
    <submittedName>
        <fullName evidence="2">DUF4293 domain-containing protein</fullName>
    </submittedName>
</protein>
<feature type="transmembrane region" description="Helical" evidence="1">
    <location>
        <begin position="84"/>
        <end position="104"/>
    </location>
</feature>